<proteinExistence type="predicted"/>
<dbReference type="AlphaFoldDB" id="A0A921HYI8"/>
<feature type="region of interest" description="Disordered" evidence="1">
    <location>
        <begin position="31"/>
        <end position="59"/>
    </location>
</feature>
<feature type="chain" id="PRO_5037180494" description="Outer membrane protein beta-barrel domain-containing protein" evidence="2">
    <location>
        <begin position="27"/>
        <end position="291"/>
    </location>
</feature>
<dbReference type="RefSeq" id="WP_022021560.1">
    <property type="nucleotide sequence ID" value="NZ_CALUIP010000003.1"/>
</dbReference>
<reference evidence="4 6" key="3">
    <citation type="journal article" date="2021" name="Sci. Rep.">
        <title>The distribution of antibiotic resistance genes in chicken gut microbiota commensals.</title>
        <authorList>
            <person name="Juricova H."/>
            <person name="Matiasovicova J."/>
            <person name="Kubasova T."/>
            <person name="Cejkova D."/>
            <person name="Rychlik I."/>
        </authorList>
    </citation>
    <scope>NUCLEOTIDE SEQUENCE [LARGE SCALE GENOMIC DNA]</scope>
    <source>
        <strain evidence="4 6">An772</strain>
    </source>
</reference>
<protein>
    <recommendedName>
        <fullName evidence="7">Outer membrane protein beta-barrel domain-containing protein</fullName>
    </recommendedName>
</protein>
<dbReference type="SUPFAM" id="SSF56935">
    <property type="entry name" value="Porins"/>
    <property type="match status" value="1"/>
</dbReference>
<gene>
    <name evidence="4" type="ORF">H7U35_02975</name>
    <name evidence="3" type="ORF">K8W02_12185</name>
</gene>
<reference evidence="3" key="2">
    <citation type="journal article" date="2021" name="PeerJ">
        <title>Extensive microbial diversity within the chicken gut microbiome revealed by metagenomics and culture.</title>
        <authorList>
            <person name="Gilroy R."/>
            <person name="Ravi A."/>
            <person name="Getino M."/>
            <person name="Pursley I."/>
            <person name="Horton D.L."/>
            <person name="Alikhan N.F."/>
            <person name="Baker D."/>
            <person name="Gharbi K."/>
            <person name="Hall N."/>
            <person name="Watson M."/>
            <person name="Adriaenssens E.M."/>
            <person name="Foster-Nyarko E."/>
            <person name="Jarju S."/>
            <person name="Secka A."/>
            <person name="Antonio M."/>
            <person name="Oren A."/>
            <person name="Chaudhuri R.R."/>
            <person name="La Ragione R."/>
            <person name="Hildebrand F."/>
            <person name="Pallen M.J."/>
        </authorList>
    </citation>
    <scope>NUCLEOTIDE SEQUENCE</scope>
    <source>
        <strain evidence="3">CHK55-1828</strain>
    </source>
</reference>
<evidence type="ECO:0000313" key="4">
    <source>
        <dbReference type="EMBL" id="MBM6734195.1"/>
    </source>
</evidence>
<dbReference type="Proteomes" id="UP000717835">
    <property type="component" value="Unassembled WGS sequence"/>
</dbReference>
<keyword evidence="2" id="KW-0732">Signal</keyword>
<evidence type="ECO:0000313" key="5">
    <source>
        <dbReference type="Proteomes" id="UP000717835"/>
    </source>
</evidence>
<feature type="signal peptide" evidence="2">
    <location>
        <begin position="1"/>
        <end position="26"/>
    </location>
</feature>
<dbReference type="EMBL" id="JACLYZ010000004">
    <property type="protein sequence ID" value="MBM6734195.1"/>
    <property type="molecule type" value="Genomic_DNA"/>
</dbReference>
<evidence type="ECO:0000313" key="6">
    <source>
        <dbReference type="Proteomes" id="UP000766986"/>
    </source>
</evidence>
<evidence type="ECO:0000256" key="1">
    <source>
        <dbReference type="SAM" id="MobiDB-lite"/>
    </source>
</evidence>
<comment type="caution">
    <text evidence="3">The sequence shown here is derived from an EMBL/GenBank/DDBJ whole genome shotgun (WGS) entry which is preliminary data.</text>
</comment>
<evidence type="ECO:0000313" key="3">
    <source>
        <dbReference type="EMBL" id="HJF93123.1"/>
    </source>
</evidence>
<dbReference type="EMBL" id="DYVX01000097">
    <property type="protein sequence ID" value="HJF93123.1"/>
    <property type="molecule type" value="Genomic_DNA"/>
</dbReference>
<feature type="compositionally biased region" description="Basic and acidic residues" evidence="1">
    <location>
        <begin position="31"/>
        <end position="40"/>
    </location>
</feature>
<evidence type="ECO:0000256" key="2">
    <source>
        <dbReference type="SAM" id="SignalP"/>
    </source>
</evidence>
<sequence>MKRHTARYIVRLAWLLAVLLLGVQTAAGQEDSTRVRRDSLRTGTGAGTPQLPVKSDISGVGLEDYRPEPSLEAGREVPVFRPVRRDPDLRLPYQENPSLRFKGDFRTEGSLWRWRTGQIYGSGSQTSLPGIGLRNEAAFSLEQRLNDRLSLQATVDAMRMNMAYFNRRFSVGLSGALVYRAQDHLWFTAFGSAYKGDFLNMKSYSYGGTIGFDITDRFSLELGVQRFYNDLTGRWETMPVVMPGYRFSDKFKLQFDVGPLIYELIRSIIIDHRGGSSDGGPTIRPPVPGFR</sequence>
<reference evidence="4" key="1">
    <citation type="submission" date="2020-08" db="EMBL/GenBank/DDBJ databases">
        <authorList>
            <person name="Cejkova D."/>
            <person name="Kubasova T."/>
            <person name="Jahodarova E."/>
            <person name="Rychlik I."/>
        </authorList>
    </citation>
    <scope>NUCLEOTIDE SEQUENCE</scope>
    <source>
        <strain evidence="4">An772</strain>
    </source>
</reference>
<organism evidence="3 5">
    <name type="scientific">Mediterranea massiliensis</name>
    <dbReference type="NCBI Taxonomy" id="1841865"/>
    <lineage>
        <taxon>Bacteria</taxon>
        <taxon>Pseudomonadati</taxon>
        <taxon>Bacteroidota</taxon>
        <taxon>Bacteroidia</taxon>
        <taxon>Bacteroidales</taxon>
        <taxon>Bacteroidaceae</taxon>
        <taxon>Mediterranea</taxon>
    </lineage>
</organism>
<keyword evidence="6" id="KW-1185">Reference proteome</keyword>
<reference evidence="3" key="4">
    <citation type="submission" date="2021-09" db="EMBL/GenBank/DDBJ databases">
        <authorList>
            <person name="Gilroy R."/>
        </authorList>
    </citation>
    <scope>NUCLEOTIDE SEQUENCE</scope>
    <source>
        <strain evidence="3">CHK55-1828</strain>
    </source>
</reference>
<dbReference type="Proteomes" id="UP000766986">
    <property type="component" value="Unassembled WGS sequence"/>
</dbReference>
<evidence type="ECO:0008006" key="7">
    <source>
        <dbReference type="Google" id="ProtNLM"/>
    </source>
</evidence>
<accession>A0A921HYI8</accession>
<name>A0A921HYI8_9BACT</name>